<dbReference type="AlphaFoldDB" id="A0A427YGY9"/>
<dbReference type="Proteomes" id="UP000279259">
    <property type="component" value="Unassembled WGS sequence"/>
</dbReference>
<reference evidence="1 2" key="1">
    <citation type="submission" date="2018-11" db="EMBL/GenBank/DDBJ databases">
        <title>Genome sequence of Saitozyma podzolica DSM 27192.</title>
        <authorList>
            <person name="Aliyu H."/>
            <person name="Gorte O."/>
            <person name="Ochsenreither K."/>
        </authorList>
    </citation>
    <scope>NUCLEOTIDE SEQUENCE [LARGE SCALE GENOMIC DNA]</scope>
    <source>
        <strain evidence="1 2">DSM 27192</strain>
    </source>
</reference>
<evidence type="ECO:0000313" key="1">
    <source>
        <dbReference type="EMBL" id="RSH90340.1"/>
    </source>
</evidence>
<dbReference type="OrthoDB" id="10338396at2759"/>
<evidence type="ECO:0000313" key="2">
    <source>
        <dbReference type="Proteomes" id="UP000279259"/>
    </source>
</evidence>
<accession>A0A427YGY9</accession>
<protein>
    <submittedName>
        <fullName evidence="1">Uncharacterized protein</fullName>
    </submittedName>
</protein>
<keyword evidence="2" id="KW-1185">Reference proteome</keyword>
<sequence>MPGTGREPSVDTDSTLCDRLASDEAPNGASGAEDTLDLGRRFAELQTCYRLASIAANSFTRSAGASEEIGNALRRPARLIDYANQALSRSMALPSEVARATFLHIQGNVLRTQCDIFRSQVVGSENTQRAVSAIDLAGRRAGGSFWNGVPLDAHTVNLYTDSIALCLESVQEGLSAPDAAALTLEVHKWEPPSTIDFQLATSRDVSGKSVQDIASSLSSLIESSYIMGLAFRRERQADPPLTQYETDLLEEERITQPTCPEMADHATIIGVNVQFLGGASEI</sequence>
<gene>
    <name evidence="1" type="ORF">EHS25_001674</name>
</gene>
<organism evidence="1 2">
    <name type="scientific">Saitozyma podzolica</name>
    <dbReference type="NCBI Taxonomy" id="1890683"/>
    <lineage>
        <taxon>Eukaryota</taxon>
        <taxon>Fungi</taxon>
        <taxon>Dikarya</taxon>
        <taxon>Basidiomycota</taxon>
        <taxon>Agaricomycotina</taxon>
        <taxon>Tremellomycetes</taxon>
        <taxon>Tremellales</taxon>
        <taxon>Trimorphomycetaceae</taxon>
        <taxon>Saitozyma</taxon>
    </lineage>
</organism>
<dbReference type="EMBL" id="RSCD01000011">
    <property type="protein sequence ID" value="RSH90340.1"/>
    <property type="molecule type" value="Genomic_DNA"/>
</dbReference>
<name>A0A427YGY9_9TREE</name>
<comment type="caution">
    <text evidence="1">The sequence shown here is derived from an EMBL/GenBank/DDBJ whole genome shotgun (WGS) entry which is preliminary data.</text>
</comment>
<proteinExistence type="predicted"/>